<evidence type="ECO:0000256" key="1">
    <source>
        <dbReference type="SAM" id="MobiDB-lite"/>
    </source>
</evidence>
<keyword evidence="2" id="KW-0812">Transmembrane</keyword>
<comment type="caution">
    <text evidence="3">The sequence shown here is derived from an EMBL/GenBank/DDBJ whole genome shotgun (WGS) entry which is preliminary data.</text>
</comment>
<dbReference type="Proteomes" id="UP000176389">
    <property type="component" value="Unassembled WGS sequence"/>
</dbReference>
<evidence type="ECO:0000313" key="3">
    <source>
        <dbReference type="EMBL" id="OGY25280.1"/>
    </source>
</evidence>
<feature type="compositionally biased region" description="Low complexity" evidence="1">
    <location>
        <begin position="144"/>
        <end position="161"/>
    </location>
</feature>
<keyword evidence="2" id="KW-1133">Transmembrane helix</keyword>
<dbReference type="STRING" id="1802596.A2Z11_02860"/>
<sequence>MKKNFIKLLKKQQLIITLSIIFSVILVVLLGPAIYIRFVSWRSIASVNTQDLEKLRTTTENVSLLANINGTRLDIYKDLIEKMVPKESDQLRVVSIIDELVKKSKVTLKSIKVGGGSGGAATAAPTASGGGPAAQPQSSDAGESTPPTTTTAPASTSTTPTVQTGGYNLNITFEGTFSNTLQLLGLLENTKRTIGVKNIIITRGEKDNILTITADFSLPLSKDTEVTSQDRVAFTQKDADALSTLLSKLTIDALPTNLPTGRSDPFN</sequence>
<proteinExistence type="predicted"/>
<feature type="region of interest" description="Disordered" evidence="1">
    <location>
        <begin position="115"/>
        <end position="165"/>
    </location>
</feature>
<gene>
    <name evidence="3" type="ORF">A2Z11_02860</name>
</gene>
<dbReference type="EMBL" id="MHCS01000048">
    <property type="protein sequence ID" value="OGY25280.1"/>
    <property type="molecule type" value="Genomic_DNA"/>
</dbReference>
<name>A0A1G1WCQ7_9BACT</name>
<organism evidence="3 4">
    <name type="scientific">Candidatus Woykebacteria bacterium RBG_16_43_9</name>
    <dbReference type="NCBI Taxonomy" id="1802596"/>
    <lineage>
        <taxon>Bacteria</taxon>
        <taxon>Candidatus Woykeibacteriota</taxon>
    </lineage>
</organism>
<protein>
    <submittedName>
        <fullName evidence="3">Uncharacterized protein</fullName>
    </submittedName>
</protein>
<feature type="transmembrane region" description="Helical" evidence="2">
    <location>
        <begin position="12"/>
        <end position="36"/>
    </location>
</feature>
<accession>A0A1G1WCQ7</accession>
<keyword evidence="2" id="KW-0472">Membrane</keyword>
<evidence type="ECO:0000256" key="2">
    <source>
        <dbReference type="SAM" id="Phobius"/>
    </source>
</evidence>
<dbReference type="AlphaFoldDB" id="A0A1G1WCQ7"/>
<reference evidence="3 4" key="1">
    <citation type="journal article" date="2016" name="Nat. Commun.">
        <title>Thousands of microbial genomes shed light on interconnected biogeochemical processes in an aquifer system.</title>
        <authorList>
            <person name="Anantharaman K."/>
            <person name="Brown C.T."/>
            <person name="Hug L.A."/>
            <person name="Sharon I."/>
            <person name="Castelle C.J."/>
            <person name="Probst A.J."/>
            <person name="Thomas B.C."/>
            <person name="Singh A."/>
            <person name="Wilkins M.J."/>
            <person name="Karaoz U."/>
            <person name="Brodie E.L."/>
            <person name="Williams K.H."/>
            <person name="Hubbard S.S."/>
            <person name="Banfield J.F."/>
        </authorList>
    </citation>
    <scope>NUCLEOTIDE SEQUENCE [LARGE SCALE GENOMIC DNA]</scope>
</reference>
<evidence type="ECO:0000313" key="4">
    <source>
        <dbReference type="Proteomes" id="UP000176389"/>
    </source>
</evidence>